<dbReference type="PATRIC" id="fig|261654.4.peg.1187"/>
<reference evidence="3" key="1">
    <citation type="submission" date="2016-06" db="EMBL/GenBank/DDBJ databases">
        <authorList>
            <person name="Varghese N."/>
            <person name="Submissions Spin"/>
        </authorList>
    </citation>
    <scope>NUCLEOTIDE SEQUENCE [LARGE SCALE GENOMIC DNA]</scope>
    <source>
        <strain evidence="3">DSM 44815</strain>
    </source>
</reference>
<dbReference type="PROSITE" id="PS50088">
    <property type="entry name" value="ANK_REPEAT"/>
    <property type="match status" value="1"/>
</dbReference>
<keyword evidence="3" id="KW-1185">Reference proteome</keyword>
<dbReference type="SUPFAM" id="SSF48403">
    <property type="entry name" value="Ankyrin repeat"/>
    <property type="match status" value="1"/>
</dbReference>
<dbReference type="Proteomes" id="UP000199385">
    <property type="component" value="Chromosome I"/>
</dbReference>
<dbReference type="PROSITE" id="PS50297">
    <property type="entry name" value="ANK_REP_REGION"/>
    <property type="match status" value="1"/>
</dbReference>
<dbReference type="STRING" id="261654.GA0070611_1167"/>
<evidence type="ECO:0000313" key="3">
    <source>
        <dbReference type="Proteomes" id="UP000199385"/>
    </source>
</evidence>
<evidence type="ECO:0000313" key="2">
    <source>
        <dbReference type="EMBL" id="SBT40187.1"/>
    </source>
</evidence>
<dbReference type="InterPro" id="IPR036770">
    <property type="entry name" value="Ankyrin_rpt-contain_sf"/>
</dbReference>
<dbReference type="AlphaFoldDB" id="A0A1A8Z8K0"/>
<dbReference type="EMBL" id="LT594323">
    <property type="protein sequence ID" value="SBT40187.1"/>
    <property type="molecule type" value="Genomic_DNA"/>
</dbReference>
<sequence>MTRPVLPELPVWRRIRRYAVPPAMIEACAAARAAGDWRAACAAGRIDVEVDLAAVRDGFGARQADLIEADLAVLAPDLLRWHLPRALGGRTSLATDHRWLLSVRDGRIGADDAVLVLRAPKTVDGSQRLRLTVRSAATAEPDWPDLPPVYWSAAHVGGLRAAHGGTPDRLPGFETDGSVRPFAAYPTRVDPADPATRAELFDRLIEAGDPVGAWAATGIELQLDPDGKVRHDPGVPIGLVLPVSLAAELDRLHARYGIDALMVWEDWQLGGELRREPHGVTFRPLESRSDYYRKPRLAAPVHHRPADLELVRHGLLDPAELHPLVRAALFPSAPATPPRDRIELRREVPVRCRGEWHVLRHGDGRLDPVAHPPEEVRREQLLAGLGGQVTGCLAAVAAWRGAAGPLPRALRQLRREVLLRVQHGGSAALTDLLDAGLDPRLGDGRGGTLLHHLRALDDTALVARLVDAGVPVAAGDRRGRTALHVAVGDGARPDQVRALLAAGADPTLTDHEGYGAAELAAGKAEMYDEDELDEEYRGPREVLAVLEEWMDR</sequence>
<dbReference type="OrthoDB" id="3276909at2"/>
<dbReference type="Pfam" id="PF12796">
    <property type="entry name" value="Ank_2"/>
    <property type="match status" value="1"/>
</dbReference>
<dbReference type="Gene3D" id="1.25.40.20">
    <property type="entry name" value="Ankyrin repeat-containing domain"/>
    <property type="match status" value="2"/>
</dbReference>
<protein>
    <submittedName>
        <fullName evidence="2">Ankyrin repeats (3 copies)</fullName>
    </submittedName>
</protein>
<accession>A0A1A8Z8K0</accession>
<evidence type="ECO:0000256" key="1">
    <source>
        <dbReference type="PROSITE-ProRule" id="PRU00023"/>
    </source>
</evidence>
<dbReference type="RefSeq" id="WP_091658612.1">
    <property type="nucleotide sequence ID" value="NZ_LT594323.1"/>
</dbReference>
<dbReference type="InterPro" id="IPR002110">
    <property type="entry name" value="Ankyrin_rpt"/>
</dbReference>
<gene>
    <name evidence="2" type="ORF">GA0070611_1167</name>
</gene>
<proteinExistence type="predicted"/>
<keyword evidence="1" id="KW-0040">ANK repeat</keyword>
<name>A0A1A8Z8K0_9ACTN</name>
<feature type="repeat" description="ANK" evidence="1">
    <location>
        <begin position="478"/>
        <end position="511"/>
    </location>
</feature>
<organism evidence="2 3">
    <name type="scientific">Micromonospora auratinigra</name>
    <dbReference type="NCBI Taxonomy" id="261654"/>
    <lineage>
        <taxon>Bacteria</taxon>
        <taxon>Bacillati</taxon>
        <taxon>Actinomycetota</taxon>
        <taxon>Actinomycetes</taxon>
        <taxon>Micromonosporales</taxon>
        <taxon>Micromonosporaceae</taxon>
        <taxon>Micromonospora</taxon>
    </lineage>
</organism>